<evidence type="ECO:0000256" key="1">
    <source>
        <dbReference type="ARBA" id="ARBA00022801"/>
    </source>
</evidence>
<dbReference type="CDD" id="cd18793">
    <property type="entry name" value="SF2_C_SNF"/>
    <property type="match status" value="1"/>
</dbReference>
<dbReference type="PANTHER" id="PTHR45629:SF7">
    <property type="entry name" value="DNA EXCISION REPAIR PROTEIN ERCC-6-RELATED"/>
    <property type="match status" value="1"/>
</dbReference>
<dbReference type="GO" id="GO:0005634">
    <property type="term" value="C:nucleus"/>
    <property type="evidence" value="ECO:0000318"/>
    <property type="project" value="GO_Central"/>
</dbReference>
<dbReference type="InterPro" id="IPR000330">
    <property type="entry name" value="SNF2_N"/>
</dbReference>
<dbReference type="STRING" id="6412.T1G922"/>
<dbReference type="GO" id="GO:0005524">
    <property type="term" value="F:ATP binding"/>
    <property type="evidence" value="ECO:0007669"/>
    <property type="project" value="InterPro"/>
</dbReference>
<organism evidence="6 7">
    <name type="scientific">Helobdella robusta</name>
    <name type="common">Californian leech</name>
    <dbReference type="NCBI Taxonomy" id="6412"/>
    <lineage>
        <taxon>Eukaryota</taxon>
        <taxon>Metazoa</taxon>
        <taxon>Spiralia</taxon>
        <taxon>Lophotrochozoa</taxon>
        <taxon>Annelida</taxon>
        <taxon>Clitellata</taxon>
        <taxon>Hirudinea</taxon>
        <taxon>Rhynchobdellida</taxon>
        <taxon>Glossiphoniidae</taxon>
        <taxon>Helobdella</taxon>
    </lineage>
</organism>
<feature type="domain" description="Helicase ATP-binding" evidence="3">
    <location>
        <begin position="189"/>
        <end position="356"/>
    </location>
</feature>
<dbReference type="InterPro" id="IPR027417">
    <property type="entry name" value="P-loop_NTPase"/>
</dbReference>
<dbReference type="GO" id="GO:0000724">
    <property type="term" value="P:double-strand break repair via homologous recombination"/>
    <property type="evidence" value="ECO:0000318"/>
    <property type="project" value="GO_Central"/>
</dbReference>
<reference evidence="6" key="3">
    <citation type="submission" date="2015-06" db="UniProtKB">
        <authorList>
            <consortium name="EnsemblMetazoa"/>
        </authorList>
    </citation>
    <scope>IDENTIFICATION</scope>
</reference>
<evidence type="ECO:0000313" key="7">
    <source>
        <dbReference type="Proteomes" id="UP000015101"/>
    </source>
</evidence>
<evidence type="ECO:0000259" key="4">
    <source>
        <dbReference type="PROSITE" id="PS51194"/>
    </source>
</evidence>
<dbReference type="SMART" id="SM00487">
    <property type="entry name" value="DEXDc"/>
    <property type="match status" value="1"/>
</dbReference>
<dbReference type="SMART" id="SM00490">
    <property type="entry name" value="HELICc"/>
    <property type="match status" value="1"/>
</dbReference>
<dbReference type="InterPro" id="IPR050496">
    <property type="entry name" value="SNF2_RAD54_helicase_repair"/>
</dbReference>
<protein>
    <recommendedName>
        <fullName evidence="8">DNA repair and recombination protein RAD54B</fullName>
    </recommendedName>
</protein>
<dbReference type="SUPFAM" id="SSF52540">
    <property type="entry name" value="P-loop containing nucleoside triphosphate hydrolases"/>
    <property type="match status" value="2"/>
</dbReference>
<keyword evidence="7" id="KW-1185">Reference proteome</keyword>
<name>T1G922_HELRO</name>
<dbReference type="FunFam" id="3.40.50.10810:FF:000020">
    <property type="entry name" value="DNA repair and recombination protein RAD54B"/>
    <property type="match status" value="1"/>
</dbReference>
<dbReference type="Pfam" id="PF00176">
    <property type="entry name" value="SNF2-rel_dom"/>
    <property type="match status" value="1"/>
</dbReference>
<dbReference type="Pfam" id="PF00271">
    <property type="entry name" value="Helicase_C"/>
    <property type="match status" value="1"/>
</dbReference>
<sequence>MWRKVSKKKCKRWEGDAILSVTRGGLKLLDVDGKCIGSSMSYKAHQLSSLKEGQTLVIGQKEVEVLSVISEEDFLKGRCFKPSNDDLIDIQNDIKKEKKRERRRENTKTSIRTSIKPNSQSQSPPVGAYILPRPSDSHQVVAFYHNPSGLPVADVYVDAFLCKFLRQHQKDGVAFLYKCILGMNRSRDDGQQSMVGGAILADEMGLGKTLQCISLIWTLYKQGPYGGKPVLRKVLIVVPGSLVKNWYKEFKKWVTLERMPVYIVSADNEVKNFIHLTSHPVLIISYDKLVRDINELKRIKFDLVICDEGHKLKNSRIKTTQCISSLDIKRRIVLTGTPLQNDLHELFSLVDFCSPGALGTITTFKHVYEQPILASRLPTASVVELNLGQNRAHELNRVTGQLILRRTQEINNKFLPPKVDIVLICSLTPLQLTLYNKLVTSIKSCVSHFEQPASSSSSSSSSSCLAKHFTCISALKSVCNHPDLIHEKFQSDKSGGRGYDNKEEELCSSDLLNGLQAFYPKDYKYMSAENKCMFSSKMLVLHTMLKMFKRRNGDDEGNDDDGNVGIGCPEKVVVVSNYTKTLDLIEKLCKCNNYKFLRLDGSLPTSKRQEVVDRFNNPAIRDFIFLLSTKAGGFGLNLVGASRLILYDIDWNPAIDLQAMARVWRDGQRHRTYIYRLLTTNTIEERMFQRQISKRSLSGVVVDSKSVDSKYLPQFSKEQLMELFSPVPVSLFDTNIHSNLHKNSSCSSSSGSSGGGSDGGVSLSITHDMLNCKKCHKVLNVNTTATNNYSIISKNYDDNNDDDDDVDYNLVIDINDDNDDNCYNDDDDEDIGDDLPTD</sequence>
<dbReference type="Gene3D" id="1.20.120.850">
    <property type="entry name" value="SWI2/SNF2 ATPases, N-terminal domain"/>
    <property type="match status" value="1"/>
</dbReference>
<dbReference type="OrthoDB" id="413460at2759"/>
<evidence type="ECO:0000313" key="6">
    <source>
        <dbReference type="EnsemblMetazoa" id="HelroP94672"/>
    </source>
</evidence>
<accession>T1G922</accession>
<feature type="region of interest" description="Disordered" evidence="2">
    <location>
        <begin position="97"/>
        <end position="125"/>
    </location>
</feature>
<gene>
    <name evidence="6" type="primary">20217569</name>
    <name evidence="5" type="ORF">HELRODRAFT_94672</name>
</gene>
<dbReference type="InterPro" id="IPR014001">
    <property type="entry name" value="Helicase_ATP-bd"/>
</dbReference>
<dbReference type="AlphaFoldDB" id="T1G922"/>
<dbReference type="PROSITE" id="PS51194">
    <property type="entry name" value="HELICASE_CTER"/>
    <property type="match status" value="1"/>
</dbReference>
<dbReference type="GO" id="GO:0007131">
    <property type="term" value="P:reciprocal meiotic recombination"/>
    <property type="evidence" value="ECO:0000318"/>
    <property type="project" value="GO_Central"/>
</dbReference>
<dbReference type="OMA" id="KCQTHEL"/>
<dbReference type="GeneID" id="20217569"/>
<feature type="compositionally biased region" description="Polar residues" evidence="2">
    <location>
        <begin position="108"/>
        <end position="124"/>
    </location>
</feature>
<dbReference type="EMBL" id="KB096742">
    <property type="protein sequence ID" value="ESO02595.1"/>
    <property type="molecule type" value="Genomic_DNA"/>
</dbReference>
<dbReference type="CTD" id="20217569"/>
<dbReference type="Proteomes" id="UP000015101">
    <property type="component" value="Unassembled WGS sequence"/>
</dbReference>
<dbReference type="PANTHER" id="PTHR45629">
    <property type="entry name" value="SNF2/RAD54 FAMILY MEMBER"/>
    <property type="match status" value="1"/>
</dbReference>
<dbReference type="InterPro" id="IPR001650">
    <property type="entry name" value="Helicase_C-like"/>
</dbReference>
<keyword evidence="1" id="KW-0378">Hydrolase</keyword>
<dbReference type="EMBL" id="AMQM01000953">
    <property type="status" value="NOT_ANNOTATED_CDS"/>
    <property type="molecule type" value="Genomic_DNA"/>
</dbReference>
<evidence type="ECO:0000313" key="5">
    <source>
        <dbReference type="EMBL" id="ESO02595.1"/>
    </source>
</evidence>
<reference evidence="5 7" key="2">
    <citation type="journal article" date="2013" name="Nature">
        <title>Insights into bilaterian evolution from three spiralian genomes.</title>
        <authorList>
            <person name="Simakov O."/>
            <person name="Marletaz F."/>
            <person name="Cho S.J."/>
            <person name="Edsinger-Gonzales E."/>
            <person name="Havlak P."/>
            <person name="Hellsten U."/>
            <person name="Kuo D.H."/>
            <person name="Larsson T."/>
            <person name="Lv J."/>
            <person name="Arendt D."/>
            <person name="Savage R."/>
            <person name="Osoegawa K."/>
            <person name="de Jong P."/>
            <person name="Grimwood J."/>
            <person name="Chapman J.A."/>
            <person name="Shapiro H."/>
            <person name="Aerts A."/>
            <person name="Otillar R.P."/>
            <person name="Terry A.Y."/>
            <person name="Boore J.L."/>
            <person name="Grigoriev I.V."/>
            <person name="Lindberg D.R."/>
            <person name="Seaver E.C."/>
            <person name="Weisblat D.A."/>
            <person name="Putnam N.H."/>
            <person name="Rokhsar D.S."/>
        </authorList>
    </citation>
    <scope>NUCLEOTIDE SEQUENCE</scope>
</reference>
<evidence type="ECO:0008006" key="8">
    <source>
        <dbReference type="Google" id="ProtNLM"/>
    </source>
</evidence>
<proteinExistence type="predicted"/>
<reference evidence="7" key="1">
    <citation type="submission" date="2012-12" db="EMBL/GenBank/DDBJ databases">
        <authorList>
            <person name="Hellsten U."/>
            <person name="Grimwood J."/>
            <person name="Chapman J.A."/>
            <person name="Shapiro H."/>
            <person name="Aerts A."/>
            <person name="Otillar R.P."/>
            <person name="Terry A.Y."/>
            <person name="Boore J.L."/>
            <person name="Simakov O."/>
            <person name="Marletaz F."/>
            <person name="Cho S.-J."/>
            <person name="Edsinger-Gonzales E."/>
            <person name="Havlak P."/>
            <person name="Kuo D.-H."/>
            <person name="Larsson T."/>
            <person name="Lv J."/>
            <person name="Arendt D."/>
            <person name="Savage R."/>
            <person name="Osoegawa K."/>
            <person name="de Jong P."/>
            <person name="Lindberg D.R."/>
            <person name="Seaver E.C."/>
            <person name="Weisblat D.A."/>
            <person name="Putnam N.H."/>
            <person name="Grigoriev I.V."/>
            <person name="Rokhsar D.S."/>
        </authorList>
    </citation>
    <scope>NUCLEOTIDE SEQUENCE</scope>
</reference>
<dbReference type="Gene3D" id="3.40.50.300">
    <property type="entry name" value="P-loop containing nucleotide triphosphate hydrolases"/>
    <property type="match status" value="1"/>
</dbReference>
<dbReference type="Gene3D" id="3.40.50.10810">
    <property type="entry name" value="Tandem AAA-ATPase domain"/>
    <property type="match status" value="1"/>
</dbReference>
<dbReference type="KEGG" id="hro:HELRODRAFT_94672"/>
<dbReference type="InParanoid" id="T1G922"/>
<dbReference type="InterPro" id="IPR049730">
    <property type="entry name" value="SNF2/RAD54-like_C"/>
</dbReference>
<dbReference type="eggNOG" id="KOG0390">
    <property type="taxonomic scope" value="Eukaryota"/>
</dbReference>
<dbReference type="RefSeq" id="XP_009020003.1">
    <property type="nucleotide sequence ID" value="XM_009021755.1"/>
</dbReference>
<dbReference type="InterPro" id="IPR038718">
    <property type="entry name" value="SNF2-like_sf"/>
</dbReference>
<feature type="domain" description="Helicase C-terminal" evidence="4">
    <location>
        <begin position="560"/>
        <end position="708"/>
    </location>
</feature>
<evidence type="ECO:0000259" key="3">
    <source>
        <dbReference type="PROSITE" id="PS51192"/>
    </source>
</evidence>
<feature type="region of interest" description="Disordered" evidence="2">
    <location>
        <begin position="817"/>
        <end position="838"/>
    </location>
</feature>
<dbReference type="HOGENOM" id="CLU_000315_10_1_1"/>
<dbReference type="EnsemblMetazoa" id="HelroT94672">
    <property type="protein sequence ID" value="HelroP94672"/>
    <property type="gene ID" value="HelroG94672"/>
</dbReference>
<dbReference type="GO" id="GO:0016787">
    <property type="term" value="F:hydrolase activity"/>
    <property type="evidence" value="ECO:0007669"/>
    <property type="project" value="UniProtKB-KW"/>
</dbReference>
<evidence type="ECO:0000256" key="2">
    <source>
        <dbReference type="SAM" id="MobiDB-lite"/>
    </source>
</evidence>
<dbReference type="GO" id="GO:0015616">
    <property type="term" value="F:DNA translocase activity"/>
    <property type="evidence" value="ECO:0000318"/>
    <property type="project" value="GO_Central"/>
</dbReference>
<dbReference type="PROSITE" id="PS51192">
    <property type="entry name" value="HELICASE_ATP_BIND_1"/>
    <property type="match status" value="1"/>
</dbReference>